<feature type="compositionally biased region" description="Acidic residues" evidence="1">
    <location>
        <begin position="313"/>
        <end position="323"/>
    </location>
</feature>
<dbReference type="AlphaFoldDB" id="A0AAN8XGG8"/>
<sequence length="426" mass="46622">MDKRRVMRIPSIFDSDDEEEPAKNISIEKEENRPETSVSLEAAAPSPDSMADSAISKKPDEHELLNKDNIAKSDESECAEEMDDLGEVEAEIEDLIEHESELNDSEGNTDVISDDEDMLGDISPGDEEEEVKTPKEDGENGENFLDKANTYDQGAEENNLPGECTEADDVHSEGTEGTGMSGEGDDTEEAGALGEGKGTKDEDDDSDVDNDPSASSEVNSPVCETLEKRENNNKMVEISSDMDIASTAADASHESEVKRSEDEVSDSNEGSGGYIIDFNESHTNTPETPKHEEREDSVDDSSSSSQEQGLRIDEEEGGDSELNEENKKPVTEAEREKAERKQLRNEITEHLSAVGSASEDKDKIMEEDAVVIKKEENSLPESLATERKTMVTEKKKAMPALVQIPICNLPGYIGSDIDKEVKIGKH</sequence>
<gene>
    <name evidence="2" type="ORF">SK128_013096</name>
</gene>
<feature type="compositionally biased region" description="Low complexity" evidence="1">
    <location>
        <begin position="42"/>
        <end position="54"/>
    </location>
</feature>
<reference evidence="2 3" key="1">
    <citation type="submission" date="2023-11" db="EMBL/GenBank/DDBJ databases">
        <title>Halocaridina rubra genome assembly.</title>
        <authorList>
            <person name="Smith C."/>
        </authorList>
    </citation>
    <scope>NUCLEOTIDE SEQUENCE [LARGE SCALE GENOMIC DNA]</scope>
    <source>
        <strain evidence="2">EP-1</strain>
        <tissue evidence="2">Whole</tissue>
    </source>
</reference>
<evidence type="ECO:0000313" key="2">
    <source>
        <dbReference type="EMBL" id="KAK7083832.1"/>
    </source>
</evidence>
<feature type="compositionally biased region" description="Acidic residues" evidence="1">
    <location>
        <begin position="201"/>
        <end position="210"/>
    </location>
</feature>
<dbReference type="Proteomes" id="UP001381693">
    <property type="component" value="Unassembled WGS sequence"/>
</dbReference>
<evidence type="ECO:0000313" key="3">
    <source>
        <dbReference type="Proteomes" id="UP001381693"/>
    </source>
</evidence>
<dbReference type="EMBL" id="JAXCGZ010002500">
    <property type="protein sequence ID" value="KAK7083832.1"/>
    <property type="molecule type" value="Genomic_DNA"/>
</dbReference>
<feature type="region of interest" description="Disordered" evidence="1">
    <location>
        <begin position="1"/>
        <end position="362"/>
    </location>
</feature>
<feature type="compositionally biased region" description="Basic and acidic residues" evidence="1">
    <location>
        <begin position="324"/>
        <end position="349"/>
    </location>
</feature>
<protein>
    <submittedName>
        <fullName evidence="2">Uncharacterized protein</fullName>
    </submittedName>
</protein>
<proteinExistence type="predicted"/>
<name>A0AAN8XGG8_HALRR</name>
<evidence type="ECO:0000256" key="1">
    <source>
        <dbReference type="SAM" id="MobiDB-lite"/>
    </source>
</evidence>
<feature type="compositionally biased region" description="Acidic residues" evidence="1">
    <location>
        <begin position="76"/>
        <end position="94"/>
    </location>
</feature>
<feature type="compositionally biased region" description="Basic and acidic residues" evidence="1">
    <location>
        <begin position="55"/>
        <end position="75"/>
    </location>
</feature>
<comment type="caution">
    <text evidence="2">The sequence shown here is derived from an EMBL/GenBank/DDBJ whole genome shotgun (WGS) entry which is preliminary data.</text>
</comment>
<organism evidence="2 3">
    <name type="scientific">Halocaridina rubra</name>
    <name type="common">Hawaiian red shrimp</name>
    <dbReference type="NCBI Taxonomy" id="373956"/>
    <lineage>
        <taxon>Eukaryota</taxon>
        <taxon>Metazoa</taxon>
        <taxon>Ecdysozoa</taxon>
        <taxon>Arthropoda</taxon>
        <taxon>Crustacea</taxon>
        <taxon>Multicrustacea</taxon>
        <taxon>Malacostraca</taxon>
        <taxon>Eumalacostraca</taxon>
        <taxon>Eucarida</taxon>
        <taxon>Decapoda</taxon>
        <taxon>Pleocyemata</taxon>
        <taxon>Caridea</taxon>
        <taxon>Atyoidea</taxon>
        <taxon>Atyidae</taxon>
        <taxon>Halocaridina</taxon>
    </lineage>
</organism>
<keyword evidence="3" id="KW-1185">Reference proteome</keyword>
<accession>A0AAN8XGG8</accession>
<feature type="compositionally biased region" description="Basic and acidic residues" evidence="1">
    <location>
        <begin position="251"/>
        <end position="262"/>
    </location>
</feature>
<feature type="compositionally biased region" description="Acidic residues" evidence="1">
    <location>
        <begin position="112"/>
        <end position="130"/>
    </location>
</feature>